<dbReference type="EMBL" id="FNND01000022">
    <property type="protein sequence ID" value="SDX22727.1"/>
    <property type="molecule type" value="Genomic_DNA"/>
</dbReference>
<sequence length="90" mass="10541">LCYAPFFNVYENGNVCMGSVQVNERKASCLEDFITQWEDYFFNSYFSHQLGSYPITKIPLITLWQELTQSNKPFPCELLNPNHLTLQQIL</sequence>
<evidence type="ECO:0000313" key="1">
    <source>
        <dbReference type="EMBL" id="SDX22727.1"/>
    </source>
</evidence>
<protein>
    <submittedName>
        <fullName evidence="1">PRTRC system protein B</fullName>
    </submittedName>
</protein>
<proteinExistence type="predicted"/>
<keyword evidence="2" id="KW-1185">Reference proteome</keyword>
<name>A0A1H2ZZ51_9FLAO</name>
<comment type="caution">
    <text evidence="1">The sequence shown here is derived from an EMBL/GenBank/DDBJ whole genome shotgun (WGS) entry which is preliminary data.</text>
</comment>
<evidence type="ECO:0000313" key="2">
    <source>
        <dbReference type="Proteomes" id="UP000182771"/>
    </source>
</evidence>
<reference evidence="1 2" key="1">
    <citation type="submission" date="2016-10" db="EMBL/GenBank/DDBJ databases">
        <authorList>
            <person name="Varghese N."/>
            <person name="Submissions S."/>
        </authorList>
    </citation>
    <scope>NUCLEOTIDE SEQUENCE [LARGE SCALE GENOMIC DNA]</scope>
    <source>
        <strain evidence="1 2">DSM 11449</strain>
    </source>
</reference>
<accession>A0A1H2ZZ51</accession>
<gene>
    <name evidence="1" type="ORF">SAMN05444420_1221</name>
</gene>
<dbReference type="Pfam" id="PF14460">
    <property type="entry name" value="Prok-E2_D"/>
    <property type="match status" value="1"/>
</dbReference>
<dbReference type="AlphaFoldDB" id="A0A1H2ZZ51"/>
<feature type="non-terminal residue" evidence="1">
    <location>
        <position position="1"/>
    </location>
</feature>
<organism evidence="1 2">
    <name type="scientific">Capnocytophaga granulosa</name>
    <dbReference type="NCBI Taxonomy" id="45242"/>
    <lineage>
        <taxon>Bacteria</taxon>
        <taxon>Pseudomonadati</taxon>
        <taxon>Bacteroidota</taxon>
        <taxon>Flavobacteriia</taxon>
        <taxon>Flavobacteriales</taxon>
        <taxon>Flavobacteriaceae</taxon>
        <taxon>Capnocytophaga</taxon>
    </lineage>
</organism>
<dbReference type="InterPro" id="IPR032787">
    <property type="entry name" value="Prok-E2_D"/>
</dbReference>
<dbReference type="Proteomes" id="UP000182771">
    <property type="component" value="Unassembled WGS sequence"/>
</dbReference>